<feature type="transmembrane region" description="Helical" evidence="1">
    <location>
        <begin position="65"/>
        <end position="82"/>
    </location>
</feature>
<dbReference type="AlphaFoldDB" id="A0A7S8CA62"/>
<dbReference type="KEGG" id="mcui:G8O30_04375"/>
<sequence>MENIVIFILFLFIIAPLFVYIIVFTIAKQLTKKHKKSVTLALDMTTVFLVVGVTVLFSSIFQYPLIWWSMLLFLLLVVILAVHQRLTKIDIIYPVILKRVWRIHFLVYAIAHFLLIITGIVFSIRSGL</sequence>
<keyword evidence="1" id="KW-1133">Transmembrane helix</keyword>
<keyword evidence="3" id="KW-1185">Reference proteome</keyword>
<dbReference type="Pfam" id="PF11877">
    <property type="entry name" value="DUF3397"/>
    <property type="match status" value="1"/>
</dbReference>
<accession>A0A7S8CA62</accession>
<feature type="transmembrane region" description="Helical" evidence="1">
    <location>
        <begin position="38"/>
        <end position="59"/>
    </location>
</feature>
<proteinExistence type="predicted"/>
<gene>
    <name evidence="2" type="ORF">G8O30_04375</name>
</gene>
<evidence type="ECO:0000313" key="2">
    <source>
        <dbReference type="EMBL" id="QPC46247.1"/>
    </source>
</evidence>
<dbReference type="Proteomes" id="UP000593626">
    <property type="component" value="Chromosome"/>
</dbReference>
<organism evidence="2 3">
    <name type="scientific">Mangrovibacillus cuniculi</name>
    <dbReference type="NCBI Taxonomy" id="2593652"/>
    <lineage>
        <taxon>Bacteria</taxon>
        <taxon>Bacillati</taxon>
        <taxon>Bacillota</taxon>
        <taxon>Bacilli</taxon>
        <taxon>Bacillales</taxon>
        <taxon>Bacillaceae</taxon>
        <taxon>Mangrovibacillus</taxon>
    </lineage>
</organism>
<name>A0A7S8CA62_9BACI</name>
<feature type="transmembrane region" description="Helical" evidence="1">
    <location>
        <begin position="103"/>
        <end position="124"/>
    </location>
</feature>
<reference evidence="2 3" key="1">
    <citation type="submission" date="2019-07" db="EMBL/GenBank/DDBJ databases">
        <title>Genome sequence of 2 isolates from Red Sea Mangroves.</title>
        <authorList>
            <person name="Sefrji F."/>
            <person name="Michoud G."/>
            <person name="Merlino G."/>
            <person name="Daffonchio D."/>
        </authorList>
    </citation>
    <scope>NUCLEOTIDE SEQUENCE [LARGE SCALE GENOMIC DNA]</scope>
    <source>
        <strain evidence="2 3">R1DC41</strain>
    </source>
</reference>
<dbReference type="InterPro" id="IPR024515">
    <property type="entry name" value="DUF3397"/>
</dbReference>
<dbReference type="RefSeq" id="WP_239673774.1">
    <property type="nucleotide sequence ID" value="NZ_CP049742.1"/>
</dbReference>
<dbReference type="EMBL" id="CP049742">
    <property type="protein sequence ID" value="QPC46247.1"/>
    <property type="molecule type" value="Genomic_DNA"/>
</dbReference>
<keyword evidence="1" id="KW-0812">Transmembrane</keyword>
<evidence type="ECO:0000313" key="3">
    <source>
        <dbReference type="Proteomes" id="UP000593626"/>
    </source>
</evidence>
<evidence type="ECO:0000256" key="1">
    <source>
        <dbReference type="SAM" id="Phobius"/>
    </source>
</evidence>
<feature type="transmembrane region" description="Helical" evidence="1">
    <location>
        <begin position="6"/>
        <end position="26"/>
    </location>
</feature>
<protein>
    <submittedName>
        <fullName evidence="2">DUF3397 domain-containing protein</fullName>
    </submittedName>
</protein>
<keyword evidence="1" id="KW-0472">Membrane</keyword>